<evidence type="ECO:0008006" key="4">
    <source>
        <dbReference type="Google" id="ProtNLM"/>
    </source>
</evidence>
<feature type="transmembrane region" description="Helical" evidence="1">
    <location>
        <begin position="46"/>
        <end position="71"/>
    </location>
</feature>
<name>A0A109UGC2_9FIRM</name>
<dbReference type="Gene3D" id="1.10.1760.20">
    <property type="match status" value="1"/>
</dbReference>
<gene>
    <name evidence="2" type="ORF">AOC36_00325</name>
</gene>
<evidence type="ECO:0000313" key="3">
    <source>
        <dbReference type="Proteomes" id="UP000063781"/>
    </source>
</evidence>
<accession>A0A109UGC2</accession>
<feature type="transmembrane region" description="Helical" evidence="1">
    <location>
        <begin position="107"/>
        <end position="132"/>
    </location>
</feature>
<reference evidence="2 3" key="1">
    <citation type="submission" date="2015-10" db="EMBL/GenBank/DDBJ databases">
        <title>Erysipelothrix larvae sp. LV19 isolated from the larval gut of the rhinoceros beetle, Trypoxylus dichotomus.</title>
        <authorList>
            <person name="Lim S."/>
            <person name="Kim B.-C."/>
        </authorList>
    </citation>
    <scope>NUCLEOTIDE SEQUENCE [LARGE SCALE GENOMIC DNA]</scope>
    <source>
        <strain evidence="2 3">LV19</strain>
    </source>
</reference>
<dbReference type="Proteomes" id="UP000063781">
    <property type="component" value="Chromosome"/>
</dbReference>
<sequence length="176" mass="19817">MKRNQSVQVLTLTALLIALAIIIPMNPFSIRFEPFFSYTLASHVPLFFAMFVSPLCAILVAVGSAIGFLFSTGNPMIVARATSHIIFAIIGSYWLKNKSSQCDTFKGRMLFSINIAFIHALCEFLAVVPFVLDGLTMSFIWTMFFFLIVLGMVHSMIDFEIAYRVVSVTFRKKKHI</sequence>
<dbReference type="KEGG" id="erl:AOC36_00325"/>
<keyword evidence="1" id="KW-1133">Transmembrane helix</keyword>
<organism evidence="2 3">
    <name type="scientific">Erysipelothrix larvae</name>
    <dbReference type="NCBI Taxonomy" id="1514105"/>
    <lineage>
        <taxon>Bacteria</taxon>
        <taxon>Bacillati</taxon>
        <taxon>Bacillota</taxon>
        <taxon>Erysipelotrichia</taxon>
        <taxon>Erysipelotrichales</taxon>
        <taxon>Erysipelotrichaceae</taxon>
        <taxon>Erysipelothrix</taxon>
    </lineage>
</organism>
<keyword evidence="3" id="KW-1185">Reference proteome</keyword>
<protein>
    <recommendedName>
        <fullName evidence="4">Niacin transporter NiaX</fullName>
    </recommendedName>
</protein>
<feature type="transmembrane region" description="Helical" evidence="1">
    <location>
        <begin position="77"/>
        <end position="95"/>
    </location>
</feature>
<keyword evidence="1" id="KW-0812">Transmembrane</keyword>
<dbReference type="AlphaFoldDB" id="A0A109UGC2"/>
<dbReference type="EMBL" id="CP013213">
    <property type="protein sequence ID" value="AMC92492.1"/>
    <property type="molecule type" value="Genomic_DNA"/>
</dbReference>
<dbReference type="RefSeq" id="WP_067629773.1">
    <property type="nucleotide sequence ID" value="NZ_CP013213.1"/>
</dbReference>
<feature type="transmembrane region" description="Helical" evidence="1">
    <location>
        <begin position="6"/>
        <end position="25"/>
    </location>
</feature>
<dbReference type="OrthoDB" id="1631895at2"/>
<dbReference type="STRING" id="1514105.AOC36_00325"/>
<keyword evidence="1" id="KW-0472">Membrane</keyword>
<evidence type="ECO:0000256" key="1">
    <source>
        <dbReference type="SAM" id="Phobius"/>
    </source>
</evidence>
<evidence type="ECO:0000313" key="2">
    <source>
        <dbReference type="EMBL" id="AMC92492.1"/>
    </source>
</evidence>
<feature type="transmembrane region" description="Helical" evidence="1">
    <location>
        <begin position="138"/>
        <end position="163"/>
    </location>
</feature>
<proteinExistence type="predicted"/>